<reference evidence="4" key="1">
    <citation type="submission" date="2025-08" db="UniProtKB">
        <authorList>
            <consortium name="RefSeq"/>
        </authorList>
    </citation>
    <scope>IDENTIFICATION</scope>
    <source>
        <tissue evidence="4">Tentacle</tissue>
    </source>
</reference>
<dbReference type="InterPro" id="IPR036236">
    <property type="entry name" value="Znf_C2H2_sf"/>
</dbReference>
<keyword evidence="1" id="KW-0862">Zinc</keyword>
<dbReference type="SUPFAM" id="SSF57667">
    <property type="entry name" value="beta-beta-alpha zinc fingers"/>
    <property type="match status" value="1"/>
</dbReference>
<dbReference type="PROSITE" id="PS00028">
    <property type="entry name" value="ZINC_FINGER_C2H2_1"/>
    <property type="match status" value="1"/>
</dbReference>
<dbReference type="AlphaFoldDB" id="A0A6P8ISI4"/>
<dbReference type="OrthoDB" id="6077919at2759"/>
<protein>
    <submittedName>
        <fullName evidence="4">Zinc finger protein 702</fullName>
    </submittedName>
</protein>
<dbReference type="GO" id="GO:0008270">
    <property type="term" value="F:zinc ion binding"/>
    <property type="evidence" value="ECO:0007669"/>
    <property type="project" value="UniProtKB-KW"/>
</dbReference>
<evidence type="ECO:0000313" key="3">
    <source>
        <dbReference type="Proteomes" id="UP000515163"/>
    </source>
</evidence>
<feature type="domain" description="C2H2-type" evidence="2">
    <location>
        <begin position="1"/>
        <end position="30"/>
    </location>
</feature>
<dbReference type="InParanoid" id="A0A6P8ISI4"/>
<keyword evidence="1" id="KW-0863">Zinc-finger</keyword>
<dbReference type="Gene3D" id="3.30.160.60">
    <property type="entry name" value="Classic Zinc Finger"/>
    <property type="match status" value="1"/>
</dbReference>
<evidence type="ECO:0000259" key="2">
    <source>
        <dbReference type="PROSITE" id="PS50157"/>
    </source>
</evidence>
<accession>A0A6P8ISI4</accession>
<evidence type="ECO:0000313" key="4">
    <source>
        <dbReference type="RefSeq" id="XP_031569847.1"/>
    </source>
</evidence>
<dbReference type="GeneID" id="116304278"/>
<name>A0A6P8ISI4_ACTTE</name>
<keyword evidence="1" id="KW-0479">Metal-binding</keyword>
<dbReference type="SMART" id="SM00355">
    <property type="entry name" value="ZnF_C2H2"/>
    <property type="match status" value="3"/>
</dbReference>
<sequence>MECPNCNKTFSSKQRLQYHVSRGVCTKEKKSTICEDCDKELSTLQKLLYHVKKGVCHKEITTECNDCGKVLSTHQRLQTHKKIHERLYQRITKSYDLEGVDCYKCEDIMSRCEHKDKNIENRIRYRRKIHKTFPFFDVAEGVPWGNTEYWRQECDKCGCIREEEHIPNCLGIGMLNVNHSSETQC</sequence>
<organism evidence="3 4">
    <name type="scientific">Actinia tenebrosa</name>
    <name type="common">Australian red waratah sea anemone</name>
    <dbReference type="NCBI Taxonomy" id="6105"/>
    <lineage>
        <taxon>Eukaryota</taxon>
        <taxon>Metazoa</taxon>
        <taxon>Cnidaria</taxon>
        <taxon>Anthozoa</taxon>
        <taxon>Hexacorallia</taxon>
        <taxon>Actiniaria</taxon>
        <taxon>Actiniidae</taxon>
        <taxon>Actinia</taxon>
    </lineage>
</organism>
<dbReference type="Proteomes" id="UP000515163">
    <property type="component" value="Unplaced"/>
</dbReference>
<keyword evidence="3" id="KW-1185">Reference proteome</keyword>
<dbReference type="InterPro" id="IPR013087">
    <property type="entry name" value="Znf_C2H2_type"/>
</dbReference>
<feature type="domain" description="C2H2-type" evidence="2">
    <location>
        <begin position="62"/>
        <end position="84"/>
    </location>
</feature>
<dbReference type="RefSeq" id="XP_031569847.1">
    <property type="nucleotide sequence ID" value="XM_031713987.1"/>
</dbReference>
<dbReference type="KEGG" id="aten:116304278"/>
<proteinExistence type="predicted"/>
<dbReference type="Pfam" id="PF13894">
    <property type="entry name" value="zf-C2H2_4"/>
    <property type="match status" value="1"/>
</dbReference>
<evidence type="ECO:0000256" key="1">
    <source>
        <dbReference type="PROSITE-ProRule" id="PRU00042"/>
    </source>
</evidence>
<gene>
    <name evidence="4" type="primary">LOC116304278</name>
</gene>
<dbReference type="PROSITE" id="PS50157">
    <property type="entry name" value="ZINC_FINGER_C2H2_2"/>
    <property type="match status" value="2"/>
</dbReference>